<dbReference type="RefSeq" id="WP_132921081.1">
    <property type="nucleotide sequence ID" value="NZ_SJOI01000001.1"/>
</dbReference>
<dbReference type="GO" id="GO:1904659">
    <property type="term" value="P:D-glucose transmembrane transport"/>
    <property type="evidence" value="ECO:0007669"/>
    <property type="project" value="InterPro"/>
</dbReference>
<evidence type="ECO:0000256" key="8">
    <source>
        <dbReference type="ARBA" id="ARBA00022692"/>
    </source>
</evidence>
<feature type="transmembrane region" description="Helical" evidence="11">
    <location>
        <begin position="199"/>
        <end position="221"/>
    </location>
</feature>
<feature type="transmembrane region" description="Helical" evidence="11">
    <location>
        <begin position="88"/>
        <end position="106"/>
    </location>
</feature>
<feature type="transmembrane region" description="Helical" evidence="11">
    <location>
        <begin position="396"/>
        <end position="419"/>
    </location>
</feature>
<evidence type="ECO:0000256" key="6">
    <source>
        <dbReference type="ARBA" id="ARBA00022519"/>
    </source>
</evidence>
<accession>A0A4R1NC27</accession>
<comment type="similarity">
    <text evidence="3">Belongs to the major facilitator superfamily. FHS transporter (TC 2.A.1.7) family.</text>
</comment>
<protein>
    <submittedName>
        <fullName evidence="12">FHS family L-fucose permease-like MFS transporter</fullName>
    </submittedName>
</protein>
<dbReference type="GO" id="GO:0005354">
    <property type="term" value="F:galactose transmembrane transporter activity"/>
    <property type="evidence" value="ECO:0007669"/>
    <property type="project" value="InterPro"/>
</dbReference>
<feature type="transmembrane region" description="Helical" evidence="11">
    <location>
        <begin position="112"/>
        <end position="133"/>
    </location>
</feature>
<dbReference type="CDD" id="cd17394">
    <property type="entry name" value="MFS_FucP_like"/>
    <property type="match status" value="1"/>
</dbReference>
<organism evidence="12 13">
    <name type="scientific">Sodalis ligni</name>
    <dbReference type="NCBI Taxonomy" id="2697027"/>
    <lineage>
        <taxon>Bacteria</taxon>
        <taxon>Pseudomonadati</taxon>
        <taxon>Pseudomonadota</taxon>
        <taxon>Gammaproteobacteria</taxon>
        <taxon>Enterobacterales</taxon>
        <taxon>Bruguierivoracaceae</taxon>
        <taxon>Sodalis</taxon>
    </lineage>
</organism>
<evidence type="ECO:0000256" key="1">
    <source>
        <dbReference type="ARBA" id="ARBA00003321"/>
    </source>
</evidence>
<feature type="transmembrane region" description="Helical" evidence="11">
    <location>
        <begin position="286"/>
        <end position="304"/>
    </location>
</feature>
<dbReference type="EMBL" id="SJOI01000001">
    <property type="protein sequence ID" value="TCL02106.1"/>
    <property type="molecule type" value="Genomic_DNA"/>
</dbReference>
<feature type="transmembrane region" description="Helical" evidence="11">
    <location>
        <begin position="24"/>
        <end position="44"/>
    </location>
</feature>
<dbReference type="AlphaFoldDB" id="A0A4R1NC27"/>
<keyword evidence="7" id="KW-0762">Sugar transport</keyword>
<dbReference type="NCBIfam" id="TIGR01272">
    <property type="entry name" value="gluP"/>
    <property type="match status" value="1"/>
</dbReference>
<keyword evidence="8 11" id="KW-0812">Transmembrane</keyword>
<keyword evidence="9 11" id="KW-1133">Transmembrane helix</keyword>
<keyword evidence="4" id="KW-0813">Transport</keyword>
<sequence length="433" mass="46272">MSSSTIISTEPVSTDSPDYSKLKIMVYFLFFIFGSITSLNDVLIPKLKHLFSLSYTEAMLVQSSFFFAYFIASIPAGLLIIKMGYMRAATMGLVTMATGCLLFIPATHVAQFYAFLSALFILAVGVTFIQVVANPLISMLGSTHSAHSRITFGHAFNSVGTTVAPYVGSLFILGSLSQVDSSTLSGDALKTFLAKEATVISNTYLGIAILLTAIAMIIWSFRKAIPPIQYSHSINPFSAFDLFKRPRYLFGFICLFLYVGAEVAIGSVLVSFLMQSSVFGFSAEVAGKHVAFYWGGAMVGRFIGAMMMRYVAPGKLLSCAAIAIILLITYATLSHGAAAGWSVLAIGFFNSIMFPTIFSLASEGLGKRAAEGSGLICCAIVGGAVIPPITGFTADISSLTLSLFVPAICYLGICLFGIFTTKARQYQPSAGDK</sequence>
<dbReference type="PANTHER" id="PTHR43702">
    <property type="entry name" value="L-FUCOSE-PROTON SYMPORTER"/>
    <property type="match status" value="1"/>
</dbReference>
<keyword evidence="6" id="KW-0997">Cell inner membrane</keyword>
<evidence type="ECO:0000256" key="11">
    <source>
        <dbReference type="SAM" id="Phobius"/>
    </source>
</evidence>
<keyword evidence="5" id="KW-1003">Cell membrane</keyword>
<name>A0A4R1NC27_9GAMM</name>
<feature type="transmembrane region" description="Helical" evidence="11">
    <location>
        <begin position="339"/>
        <end position="361"/>
    </location>
</feature>
<evidence type="ECO:0000256" key="4">
    <source>
        <dbReference type="ARBA" id="ARBA00022448"/>
    </source>
</evidence>
<evidence type="ECO:0000313" key="13">
    <source>
        <dbReference type="Proteomes" id="UP000294555"/>
    </source>
</evidence>
<dbReference type="GO" id="GO:0055056">
    <property type="term" value="F:D-glucose transmembrane transporter activity"/>
    <property type="evidence" value="ECO:0007669"/>
    <property type="project" value="InterPro"/>
</dbReference>
<comment type="function">
    <text evidence="1">Intake of glucose and galactose.</text>
</comment>
<evidence type="ECO:0000313" key="12">
    <source>
        <dbReference type="EMBL" id="TCL02106.1"/>
    </source>
</evidence>
<dbReference type="SUPFAM" id="SSF103473">
    <property type="entry name" value="MFS general substrate transporter"/>
    <property type="match status" value="1"/>
</dbReference>
<keyword evidence="10 11" id="KW-0472">Membrane</keyword>
<dbReference type="OrthoDB" id="9795150at2"/>
<dbReference type="PANTHER" id="PTHR43702:SF3">
    <property type="entry name" value="PROTEIN TSGA"/>
    <property type="match status" value="1"/>
</dbReference>
<dbReference type="InterPro" id="IPR050375">
    <property type="entry name" value="MFS_TsgA-like"/>
</dbReference>
<comment type="caution">
    <text evidence="12">The sequence shown here is derived from an EMBL/GenBank/DDBJ whole genome shotgun (WGS) entry which is preliminary data.</text>
</comment>
<evidence type="ECO:0000256" key="10">
    <source>
        <dbReference type="ARBA" id="ARBA00023136"/>
    </source>
</evidence>
<evidence type="ECO:0000256" key="2">
    <source>
        <dbReference type="ARBA" id="ARBA00004429"/>
    </source>
</evidence>
<feature type="transmembrane region" description="Helical" evidence="11">
    <location>
        <begin position="316"/>
        <end position="333"/>
    </location>
</feature>
<evidence type="ECO:0000256" key="5">
    <source>
        <dbReference type="ARBA" id="ARBA00022475"/>
    </source>
</evidence>
<dbReference type="Gene3D" id="1.20.1250.20">
    <property type="entry name" value="MFS general substrate transporter like domains"/>
    <property type="match status" value="2"/>
</dbReference>
<dbReference type="Pfam" id="PF07690">
    <property type="entry name" value="MFS_1"/>
    <property type="match status" value="1"/>
</dbReference>
<dbReference type="InterPro" id="IPR005964">
    <property type="entry name" value="Glc/Gal_transptr_bac"/>
</dbReference>
<evidence type="ECO:0000256" key="3">
    <source>
        <dbReference type="ARBA" id="ARBA00009120"/>
    </source>
</evidence>
<dbReference type="InterPro" id="IPR011701">
    <property type="entry name" value="MFS"/>
</dbReference>
<dbReference type="GO" id="GO:0005886">
    <property type="term" value="C:plasma membrane"/>
    <property type="evidence" value="ECO:0007669"/>
    <property type="project" value="UniProtKB-SubCell"/>
</dbReference>
<proteinExistence type="inferred from homology"/>
<feature type="transmembrane region" description="Helical" evidence="11">
    <location>
        <begin position="248"/>
        <end position="274"/>
    </location>
</feature>
<evidence type="ECO:0000256" key="7">
    <source>
        <dbReference type="ARBA" id="ARBA00022597"/>
    </source>
</evidence>
<feature type="transmembrane region" description="Helical" evidence="11">
    <location>
        <begin position="64"/>
        <end position="81"/>
    </location>
</feature>
<feature type="transmembrane region" description="Helical" evidence="11">
    <location>
        <begin position="373"/>
        <end position="390"/>
    </location>
</feature>
<dbReference type="InterPro" id="IPR036259">
    <property type="entry name" value="MFS_trans_sf"/>
</dbReference>
<evidence type="ECO:0000256" key="9">
    <source>
        <dbReference type="ARBA" id="ARBA00022989"/>
    </source>
</evidence>
<keyword evidence="13" id="KW-1185">Reference proteome</keyword>
<feature type="transmembrane region" description="Helical" evidence="11">
    <location>
        <begin position="154"/>
        <end position="179"/>
    </location>
</feature>
<comment type="subcellular location">
    <subcellularLocation>
        <location evidence="2">Cell inner membrane</location>
        <topology evidence="2">Multi-pass membrane protein</topology>
    </subcellularLocation>
</comment>
<dbReference type="Proteomes" id="UP000294555">
    <property type="component" value="Unassembled WGS sequence"/>
</dbReference>
<reference evidence="12 13" key="1">
    <citation type="submission" date="2019-02" db="EMBL/GenBank/DDBJ databases">
        <title>Investigation of anaerobic lignin degradation for improved lignocellulosic biofuels.</title>
        <authorList>
            <person name="Deangelis K."/>
        </authorList>
    </citation>
    <scope>NUCLEOTIDE SEQUENCE [LARGE SCALE GENOMIC DNA]</scope>
    <source>
        <strain evidence="12 13">159R</strain>
    </source>
</reference>
<gene>
    <name evidence="12" type="ORF">EZJ58_0099</name>
</gene>